<accession>A0A9D4LM98</accession>
<evidence type="ECO:0000313" key="1">
    <source>
        <dbReference type="EMBL" id="KAH3861128.1"/>
    </source>
</evidence>
<name>A0A9D4LM98_DREPO</name>
<dbReference type="EMBL" id="JAIWYP010000002">
    <property type="protein sequence ID" value="KAH3861128.1"/>
    <property type="molecule type" value="Genomic_DNA"/>
</dbReference>
<protein>
    <submittedName>
        <fullName evidence="1">Uncharacterized protein</fullName>
    </submittedName>
</protein>
<gene>
    <name evidence="1" type="ORF">DPMN_024056</name>
</gene>
<keyword evidence="2" id="KW-1185">Reference proteome</keyword>
<comment type="caution">
    <text evidence="1">The sequence shown here is derived from an EMBL/GenBank/DDBJ whole genome shotgun (WGS) entry which is preliminary data.</text>
</comment>
<reference evidence="1" key="1">
    <citation type="journal article" date="2019" name="bioRxiv">
        <title>The Genome of the Zebra Mussel, Dreissena polymorpha: A Resource for Invasive Species Research.</title>
        <authorList>
            <person name="McCartney M.A."/>
            <person name="Auch B."/>
            <person name="Kono T."/>
            <person name="Mallez S."/>
            <person name="Zhang Y."/>
            <person name="Obille A."/>
            <person name="Becker A."/>
            <person name="Abrahante J.E."/>
            <person name="Garbe J."/>
            <person name="Badalamenti J.P."/>
            <person name="Herman A."/>
            <person name="Mangelson H."/>
            <person name="Liachko I."/>
            <person name="Sullivan S."/>
            <person name="Sone E.D."/>
            <person name="Koren S."/>
            <person name="Silverstein K.A.T."/>
            <person name="Beckman K.B."/>
            <person name="Gohl D.M."/>
        </authorList>
    </citation>
    <scope>NUCLEOTIDE SEQUENCE</scope>
    <source>
        <strain evidence="1">Duluth1</strain>
        <tissue evidence="1">Whole animal</tissue>
    </source>
</reference>
<dbReference type="AlphaFoldDB" id="A0A9D4LM98"/>
<reference evidence="1" key="2">
    <citation type="submission" date="2020-11" db="EMBL/GenBank/DDBJ databases">
        <authorList>
            <person name="McCartney M.A."/>
            <person name="Auch B."/>
            <person name="Kono T."/>
            <person name="Mallez S."/>
            <person name="Becker A."/>
            <person name="Gohl D.M."/>
            <person name="Silverstein K.A.T."/>
            <person name="Koren S."/>
            <person name="Bechman K.B."/>
            <person name="Herman A."/>
            <person name="Abrahante J.E."/>
            <person name="Garbe J."/>
        </authorList>
    </citation>
    <scope>NUCLEOTIDE SEQUENCE</scope>
    <source>
        <strain evidence="1">Duluth1</strain>
        <tissue evidence="1">Whole animal</tissue>
    </source>
</reference>
<proteinExistence type="predicted"/>
<evidence type="ECO:0000313" key="2">
    <source>
        <dbReference type="Proteomes" id="UP000828390"/>
    </source>
</evidence>
<sequence>MKLPTDHSFFSSIRRLLHTYNLPTAYQLFESPPSKEVWKAKLNSAVDQHAIATWKEDIQEKPSLRYIQYRCPLCRDILRAETRAKLLTGTYTLQANIAVFNQYAVSPTCTLCNTEPECRVHFIAKCPTSNAVRDKYRARLHECLRLQGREEPLELVNNADSFKQLIVDSTQPSVNNGHLPSEKEIESIDLLSREYI</sequence>
<organism evidence="1 2">
    <name type="scientific">Dreissena polymorpha</name>
    <name type="common">Zebra mussel</name>
    <name type="synonym">Mytilus polymorpha</name>
    <dbReference type="NCBI Taxonomy" id="45954"/>
    <lineage>
        <taxon>Eukaryota</taxon>
        <taxon>Metazoa</taxon>
        <taxon>Spiralia</taxon>
        <taxon>Lophotrochozoa</taxon>
        <taxon>Mollusca</taxon>
        <taxon>Bivalvia</taxon>
        <taxon>Autobranchia</taxon>
        <taxon>Heteroconchia</taxon>
        <taxon>Euheterodonta</taxon>
        <taxon>Imparidentia</taxon>
        <taxon>Neoheterodontei</taxon>
        <taxon>Myida</taxon>
        <taxon>Dreissenoidea</taxon>
        <taxon>Dreissenidae</taxon>
        <taxon>Dreissena</taxon>
    </lineage>
</organism>
<dbReference type="Proteomes" id="UP000828390">
    <property type="component" value="Unassembled WGS sequence"/>
</dbReference>